<comment type="caution">
    <text evidence="4">The sequence shown here is derived from an EMBL/GenBank/DDBJ whole genome shotgun (WGS) entry which is preliminary data.</text>
</comment>
<protein>
    <submittedName>
        <fullName evidence="4">LPXTG cell wall anchor domain-containing protein</fullName>
    </submittedName>
</protein>
<keyword evidence="2" id="KW-0812">Transmembrane</keyword>
<feature type="signal peptide" evidence="3">
    <location>
        <begin position="1"/>
        <end position="25"/>
    </location>
</feature>
<name>A0A9D2R8Y3_9FIRM</name>
<feature type="region of interest" description="Disordered" evidence="1">
    <location>
        <begin position="612"/>
        <end position="704"/>
    </location>
</feature>
<keyword evidence="2" id="KW-1133">Transmembrane helix</keyword>
<feature type="region of interest" description="Disordered" evidence="1">
    <location>
        <begin position="327"/>
        <end position="455"/>
    </location>
</feature>
<feature type="compositionally biased region" description="Basic and acidic residues" evidence="1">
    <location>
        <begin position="338"/>
        <end position="356"/>
    </location>
</feature>
<feature type="compositionally biased region" description="Basic and acidic residues" evidence="1">
    <location>
        <begin position="268"/>
        <end position="277"/>
    </location>
</feature>
<accession>A0A9D2R8Y3</accession>
<dbReference type="AlphaFoldDB" id="A0A9D2R8Y3"/>
<feature type="compositionally biased region" description="Basic and acidic residues" evidence="1">
    <location>
        <begin position="378"/>
        <end position="414"/>
    </location>
</feature>
<feature type="chain" id="PRO_5039173079" evidence="3">
    <location>
        <begin position="26"/>
        <end position="745"/>
    </location>
</feature>
<dbReference type="NCBIfam" id="TIGR01167">
    <property type="entry name" value="LPXTG_anchor"/>
    <property type="match status" value="1"/>
</dbReference>
<sequence length="745" mass="79526">MNKNRKGLHRVTANVLGLTLASVMAAGTVGETVSAVSVFAAETSRTENTKEGSVIYLNGTLPAESKGDGSTKEKAVSSMEQAVKLAGSQGTVLICGQVVIDSEKSIEIPEGVALKRAEGFTGALIKITGKGRLTVSGGSIQQEDVDTAAADLGAKAFTIVKEQKKEAGKVSMPSQITLDSTEEWKSFDFSEEGFSGDGSFSWAAKTAPGEYQSVVQVVFTPKDIKNYDYSQISGWDAEKKAVIRNVKLTIESLKPEEPADTASGENQGVKEEEKQEEALAAGQVTIPSEINVQTPEETENLDFSKYGFQGEGEFSWENYSKPAGYETKMKVIFTPSDTETRDYSKTEGWDADKKQVVSEVVVKVESLKSQETGENTEDSEKPQEPESTGDKAEEGENTEGKQDQQETSEEKPEQSENQDEQETAGDKEQDSQDQESQKSPEEDTEQPETDEEDIMDQDAVQAEPGKNGEVATEIPEAIPVGSLIDENTGIRVEGDFIPYYVDLEVDINSELDQLPDPGIGEILSAYEIRLWDLKEDAEYKIPDGKMVKVMIPLPENADDFSQLSIAHYLGNSEYEYYSLLSEKRAGSLNVETIEGEKYLVFETDSFSPFNVGGSQLVGPGSPTSQKPSSPVKDTGTGNSGNSAAGTSAGGTSLQGQNNTSGKGTSAGQSVIVPSTGNSGTSGTSAGKIASGSKNKNAGSKKTSTKVIRTVKTGDDSPVFLYGAAGAAALILGGSAYIIGRKKKKS</sequence>
<evidence type="ECO:0000256" key="1">
    <source>
        <dbReference type="SAM" id="MobiDB-lite"/>
    </source>
</evidence>
<feature type="compositionally biased region" description="Low complexity" evidence="1">
    <location>
        <begin position="634"/>
        <end position="651"/>
    </location>
</feature>
<evidence type="ECO:0000256" key="3">
    <source>
        <dbReference type="SAM" id="SignalP"/>
    </source>
</evidence>
<reference evidence="4" key="2">
    <citation type="submission" date="2021-04" db="EMBL/GenBank/DDBJ databases">
        <authorList>
            <person name="Gilroy R."/>
        </authorList>
    </citation>
    <scope>NUCLEOTIDE SEQUENCE</scope>
    <source>
        <strain evidence="4">ChiW19-6364</strain>
    </source>
</reference>
<keyword evidence="3" id="KW-0732">Signal</keyword>
<feature type="compositionally biased region" description="Low complexity" evidence="1">
    <location>
        <begin position="674"/>
        <end position="704"/>
    </location>
</feature>
<evidence type="ECO:0000256" key="2">
    <source>
        <dbReference type="SAM" id="Phobius"/>
    </source>
</evidence>
<dbReference type="EMBL" id="DWUX01000025">
    <property type="protein sequence ID" value="HJD38708.1"/>
    <property type="molecule type" value="Genomic_DNA"/>
</dbReference>
<gene>
    <name evidence="4" type="ORF">H9913_01645</name>
</gene>
<feature type="transmembrane region" description="Helical" evidence="2">
    <location>
        <begin position="718"/>
        <end position="739"/>
    </location>
</feature>
<feature type="region of interest" description="Disordered" evidence="1">
    <location>
        <begin position="254"/>
        <end position="281"/>
    </location>
</feature>
<feature type="compositionally biased region" description="Low complexity" evidence="1">
    <location>
        <begin position="357"/>
        <end position="370"/>
    </location>
</feature>
<feature type="compositionally biased region" description="Polar residues" evidence="1">
    <location>
        <begin position="653"/>
        <end position="672"/>
    </location>
</feature>
<evidence type="ECO:0000313" key="5">
    <source>
        <dbReference type="Proteomes" id="UP000823850"/>
    </source>
</evidence>
<proteinExistence type="predicted"/>
<reference evidence="4" key="1">
    <citation type="journal article" date="2021" name="PeerJ">
        <title>Extensive microbial diversity within the chicken gut microbiome revealed by metagenomics and culture.</title>
        <authorList>
            <person name="Gilroy R."/>
            <person name="Ravi A."/>
            <person name="Getino M."/>
            <person name="Pursley I."/>
            <person name="Horton D.L."/>
            <person name="Alikhan N.F."/>
            <person name="Baker D."/>
            <person name="Gharbi K."/>
            <person name="Hall N."/>
            <person name="Watson M."/>
            <person name="Adriaenssens E.M."/>
            <person name="Foster-Nyarko E."/>
            <person name="Jarju S."/>
            <person name="Secka A."/>
            <person name="Antonio M."/>
            <person name="Oren A."/>
            <person name="Chaudhuri R.R."/>
            <person name="La Ragione R."/>
            <person name="Hildebrand F."/>
            <person name="Pallen M.J."/>
        </authorList>
    </citation>
    <scope>NUCLEOTIDE SEQUENCE</scope>
    <source>
        <strain evidence="4">ChiW19-6364</strain>
    </source>
</reference>
<feature type="compositionally biased region" description="Basic and acidic residues" evidence="1">
    <location>
        <begin position="424"/>
        <end position="441"/>
    </location>
</feature>
<evidence type="ECO:0000313" key="4">
    <source>
        <dbReference type="EMBL" id="HJD38708.1"/>
    </source>
</evidence>
<organism evidence="4 5">
    <name type="scientific">Candidatus Blautia stercoripullorum</name>
    <dbReference type="NCBI Taxonomy" id="2838502"/>
    <lineage>
        <taxon>Bacteria</taxon>
        <taxon>Bacillati</taxon>
        <taxon>Bacillota</taxon>
        <taxon>Clostridia</taxon>
        <taxon>Lachnospirales</taxon>
        <taxon>Lachnospiraceae</taxon>
        <taxon>Blautia</taxon>
    </lineage>
</organism>
<keyword evidence="2" id="KW-0472">Membrane</keyword>
<feature type="compositionally biased region" description="Acidic residues" evidence="1">
    <location>
        <begin position="442"/>
        <end position="455"/>
    </location>
</feature>
<dbReference type="Proteomes" id="UP000823850">
    <property type="component" value="Unassembled WGS sequence"/>
</dbReference>